<comment type="caution">
    <text evidence="5">The sequence shown here is derived from an EMBL/GenBank/DDBJ whole genome shotgun (WGS) entry which is preliminary data.</text>
</comment>
<feature type="domain" description="Sulfatase N-terminal" evidence="4">
    <location>
        <begin position="176"/>
        <end position="336"/>
    </location>
</feature>
<sequence length="587" mass="64928">MSLRICLICALSWLASCQAQPGAGLNSPATPNILLVVFEDMSQKIGAFGDPIATTPILDAFAEESILYPNTFTTAGVCAPSRAALITGVHQQSLGAQHMRTHAFGTTHEPSGYEIGYTAVPPPEVKAFPELMRQAGYYTFTGYGGWVISNKKDYQFGTPFTIWDDDSVEASWRGRASGQPFFGMVTLATTHESFLFPEQAVRTTDLAVKTAARNSKLLAGKEKLTRPADVIVPPWLPDTPEVRQEIAAQYDNIAFTEKKLQVLLSDLEADGLADNTIVIVTTDHGDGFPRAKRSLYDSGIRVPLMIRLPGGEHAGEVRDELVSFVDLAPTILSTADTSVPAWIQGRDFLGSDRDFPNQYVFASSDRMDSAMDRMKAVRDERYKLIRNYRPEVPLLPRIAFREELRSMQAFRALSATNGLSRLQNSYFDTPRPTVEMYDTLGDPEETRNLAGEERLSAVQNRLAGALDDWLLRTPDWSAVTEREMVEMMWPAGHQPVTLAPNLRIEKMSDQAVNITLSSPTEGASLAWRYEGESDTEWRVYTGGTRIPAIACIDVKAVRYGYEASVNASKCMYSDEVLLPSGTHEVDE</sequence>
<organism evidence="5 6">
    <name type="scientific">Hyphomonas oceanitis SCH89</name>
    <dbReference type="NCBI Taxonomy" id="1280953"/>
    <lineage>
        <taxon>Bacteria</taxon>
        <taxon>Pseudomonadati</taxon>
        <taxon>Pseudomonadota</taxon>
        <taxon>Alphaproteobacteria</taxon>
        <taxon>Hyphomonadales</taxon>
        <taxon>Hyphomonadaceae</taxon>
        <taxon>Hyphomonas</taxon>
    </lineage>
</organism>
<dbReference type="InterPro" id="IPR024607">
    <property type="entry name" value="Sulfatase_CS"/>
</dbReference>
<accession>A0A059G3T9</accession>
<dbReference type="AlphaFoldDB" id="A0A059G3T9"/>
<protein>
    <submittedName>
        <fullName evidence="5">Sulfatase</fullName>
    </submittedName>
</protein>
<evidence type="ECO:0000256" key="3">
    <source>
        <dbReference type="SAM" id="SignalP"/>
    </source>
</evidence>
<name>A0A059G3T9_9PROT</name>
<dbReference type="Gene3D" id="3.40.720.10">
    <property type="entry name" value="Alkaline Phosphatase, subunit A"/>
    <property type="match status" value="1"/>
</dbReference>
<dbReference type="STRING" id="1280953.HOC_15197"/>
<reference evidence="5 6" key="1">
    <citation type="journal article" date="2014" name="Antonie Van Leeuwenhoek">
        <title>Hyphomonas beringensis sp. nov. and Hyphomonas chukchiensis sp. nov., isolated from surface seawater of the Bering Sea and Chukchi Sea.</title>
        <authorList>
            <person name="Li C."/>
            <person name="Lai Q."/>
            <person name="Li G."/>
            <person name="Dong C."/>
            <person name="Wang J."/>
            <person name="Liao Y."/>
            <person name="Shao Z."/>
        </authorList>
    </citation>
    <scope>NUCLEOTIDE SEQUENCE [LARGE SCALE GENOMIC DNA]</scope>
    <source>
        <strain evidence="5 6">SCH89</strain>
    </source>
</reference>
<evidence type="ECO:0000313" key="6">
    <source>
        <dbReference type="Proteomes" id="UP000024942"/>
    </source>
</evidence>
<dbReference type="CDD" id="cd16027">
    <property type="entry name" value="SGSH"/>
    <property type="match status" value="1"/>
</dbReference>
<dbReference type="PROSITE" id="PS51257">
    <property type="entry name" value="PROKAR_LIPOPROTEIN"/>
    <property type="match status" value="1"/>
</dbReference>
<evidence type="ECO:0000256" key="1">
    <source>
        <dbReference type="ARBA" id="ARBA00008779"/>
    </source>
</evidence>
<evidence type="ECO:0000313" key="5">
    <source>
        <dbReference type="EMBL" id="KDA01517.1"/>
    </source>
</evidence>
<dbReference type="InterPro" id="IPR052701">
    <property type="entry name" value="GAG_Ulvan_Degrading_Sulfatases"/>
</dbReference>
<dbReference type="GO" id="GO:0016787">
    <property type="term" value="F:hydrolase activity"/>
    <property type="evidence" value="ECO:0007669"/>
    <property type="project" value="UniProtKB-KW"/>
</dbReference>
<comment type="similarity">
    <text evidence="1">Belongs to the sulfatase family.</text>
</comment>
<dbReference type="PANTHER" id="PTHR43751:SF1">
    <property type="entry name" value="SULFATASE ATSG-RELATED"/>
    <property type="match status" value="1"/>
</dbReference>
<dbReference type="EMBL" id="ARYL01000026">
    <property type="protein sequence ID" value="KDA01517.1"/>
    <property type="molecule type" value="Genomic_DNA"/>
</dbReference>
<dbReference type="eggNOG" id="COG3119">
    <property type="taxonomic scope" value="Bacteria"/>
</dbReference>
<keyword evidence="2" id="KW-0378">Hydrolase</keyword>
<dbReference type="PATRIC" id="fig|1280953.3.peg.3052"/>
<gene>
    <name evidence="5" type="ORF">HOC_15197</name>
</gene>
<dbReference type="Proteomes" id="UP000024942">
    <property type="component" value="Unassembled WGS sequence"/>
</dbReference>
<feature type="chain" id="PRO_5001573584" evidence="3">
    <location>
        <begin position="22"/>
        <end position="587"/>
    </location>
</feature>
<dbReference type="PROSITE" id="PS00523">
    <property type="entry name" value="SULFATASE_1"/>
    <property type="match status" value="1"/>
</dbReference>
<dbReference type="InterPro" id="IPR000917">
    <property type="entry name" value="Sulfatase_N"/>
</dbReference>
<keyword evidence="6" id="KW-1185">Reference proteome</keyword>
<evidence type="ECO:0000259" key="4">
    <source>
        <dbReference type="Pfam" id="PF00884"/>
    </source>
</evidence>
<evidence type="ECO:0000256" key="2">
    <source>
        <dbReference type="ARBA" id="ARBA00022801"/>
    </source>
</evidence>
<dbReference type="PANTHER" id="PTHR43751">
    <property type="entry name" value="SULFATASE"/>
    <property type="match status" value="1"/>
</dbReference>
<proteinExistence type="inferred from homology"/>
<feature type="domain" description="Sulfatase N-terminal" evidence="4">
    <location>
        <begin position="31"/>
        <end position="157"/>
    </location>
</feature>
<dbReference type="SUPFAM" id="SSF53649">
    <property type="entry name" value="Alkaline phosphatase-like"/>
    <property type="match status" value="1"/>
</dbReference>
<keyword evidence="3" id="KW-0732">Signal</keyword>
<dbReference type="InterPro" id="IPR017850">
    <property type="entry name" value="Alkaline_phosphatase_core_sf"/>
</dbReference>
<dbReference type="Pfam" id="PF00884">
    <property type="entry name" value="Sulfatase"/>
    <property type="match status" value="2"/>
</dbReference>
<feature type="signal peptide" evidence="3">
    <location>
        <begin position="1"/>
        <end position="21"/>
    </location>
</feature>